<dbReference type="GO" id="GO:0035267">
    <property type="term" value="C:NuA4 histone acetyltransferase complex"/>
    <property type="evidence" value="ECO:0007669"/>
    <property type="project" value="InterPro"/>
</dbReference>
<dbReference type="OrthoDB" id="435275at2759"/>
<protein>
    <recommendedName>
        <fullName evidence="7">Enhancer of polycomb-like protein</fullName>
    </recommendedName>
</protein>
<sequence>MPPRTNFRQRKLSTRNALQVIRERELEILENDQQTTPKFETGVEKHEETEHHLQAAIASQAAAVGGKAAQVYIPTPETITSSISLKQLYQTKFSQPATLIRFSSTVEDCCGVPYNLTDEDDVFLKELNEKIAQKRPSSGLCSEDQFEVVMNFFEETIKVQQPFSNVGDPPPVLTFAEMESFYDENIDESLRDVAKDIYEYWKAQRTKNGNTAIQPGLKLKIMESATDGDDSDPYVCFRRREVRQIRKTRGRDAQSIEKLKKLRLELESARTLIQLVKAREIAKKDHLGAERRLFEQRTEFRKLKRGLPDPHKDGDEDVLINQKPPKRRPPVEITQRAPMSQHRPPVLRPDGKSPEQELVQLEDLHLKREQDIAKEIAVKKIQHQKWNVDHVDWTNAPLTPPPSATDNSGFRYARTEYLPTPPSSLSEDEAVQARMKDNSFTIRYSSINSESPSRNHQSYRRRIGRGGRMMIDRRGLTIRNKAELDSRVAERYKFDDEDDDDLQDNGLYWSDPWDLNNMRYRAAVCANASAHTISRPAKPPIEQAATANSNNQASNPANPPDTHG</sequence>
<accession>A0A8H3IKI0</accession>
<feature type="domain" description="Enhancer of polycomb-like N-terminal" evidence="9">
    <location>
        <begin position="8"/>
        <end position="155"/>
    </location>
</feature>
<proteinExistence type="inferred from homology"/>
<evidence type="ECO:0000256" key="3">
    <source>
        <dbReference type="ARBA" id="ARBA00023015"/>
    </source>
</evidence>
<evidence type="ECO:0000256" key="2">
    <source>
        <dbReference type="ARBA" id="ARBA00008035"/>
    </source>
</evidence>
<dbReference type="EMBL" id="CAJPDQ010000011">
    <property type="protein sequence ID" value="CAF9917004.1"/>
    <property type="molecule type" value="Genomic_DNA"/>
</dbReference>
<comment type="similarity">
    <text evidence="2 7">Belongs to the enhancer of polycomb family.</text>
</comment>
<evidence type="ECO:0000313" key="11">
    <source>
        <dbReference type="Proteomes" id="UP000664169"/>
    </source>
</evidence>
<dbReference type="PANTHER" id="PTHR14898">
    <property type="entry name" value="ENHANCER OF POLYCOMB"/>
    <property type="match status" value="1"/>
</dbReference>
<comment type="subcellular location">
    <subcellularLocation>
        <location evidence="1 7">Nucleus</location>
    </subcellularLocation>
</comment>
<keyword evidence="3 7" id="KW-0805">Transcription regulation</keyword>
<evidence type="ECO:0000256" key="7">
    <source>
        <dbReference type="RuleBase" id="RU361124"/>
    </source>
</evidence>
<evidence type="ECO:0000256" key="1">
    <source>
        <dbReference type="ARBA" id="ARBA00004123"/>
    </source>
</evidence>
<reference evidence="10" key="1">
    <citation type="submission" date="2021-03" db="EMBL/GenBank/DDBJ databases">
        <authorList>
            <person name="Tagirdzhanova G."/>
        </authorList>
    </citation>
    <scope>NUCLEOTIDE SEQUENCE</scope>
</reference>
<name>A0A8H3IKI0_9LECA</name>
<comment type="caution">
    <text evidence="10">The sequence shown here is derived from an EMBL/GenBank/DDBJ whole genome shotgun (WGS) entry which is preliminary data.</text>
</comment>
<dbReference type="GO" id="GO:0005634">
    <property type="term" value="C:nucleus"/>
    <property type="evidence" value="ECO:0007669"/>
    <property type="project" value="UniProtKB-SubCell"/>
</dbReference>
<feature type="compositionally biased region" description="Basic and acidic residues" evidence="8">
    <location>
        <begin position="304"/>
        <end position="314"/>
    </location>
</feature>
<dbReference type="InterPro" id="IPR019542">
    <property type="entry name" value="Enhancer_polycomb-like_N"/>
</dbReference>
<dbReference type="Proteomes" id="UP000664169">
    <property type="component" value="Unassembled WGS sequence"/>
</dbReference>
<feature type="region of interest" description="Disordered" evidence="8">
    <location>
        <begin position="304"/>
        <end position="352"/>
    </location>
</feature>
<dbReference type="Pfam" id="PF10513">
    <property type="entry name" value="EPL1"/>
    <property type="match status" value="1"/>
</dbReference>
<keyword evidence="4 7" id="KW-0804">Transcription</keyword>
<dbReference type="AlphaFoldDB" id="A0A8H3IKI0"/>
<dbReference type="GO" id="GO:0006357">
    <property type="term" value="P:regulation of transcription by RNA polymerase II"/>
    <property type="evidence" value="ECO:0007669"/>
    <property type="project" value="InterPro"/>
</dbReference>
<dbReference type="InterPro" id="IPR024943">
    <property type="entry name" value="Enhancer_polycomb"/>
</dbReference>
<evidence type="ECO:0000259" key="9">
    <source>
        <dbReference type="Pfam" id="PF10513"/>
    </source>
</evidence>
<feature type="compositionally biased region" description="Low complexity" evidence="8">
    <location>
        <begin position="543"/>
        <end position="556"/>
    </location>
</feature>
<evidence type="ECO:0000256" key="6">
    <source>
        <dbReference type="ARBA" id="ARBA00025513"/>
    </source>
</evidence>
<evidence type="ECO:0000313" key="10">
    <source>
        <dbReference type="EMBL" id="CAF9917004.1"/>
    </source>
</evidence>
<feature type="region of interest" description="Disordered" evidence="8">
    <location>
        <begin position="532"/>
        <end position="564"/>
    </location>
</feature>
<evidence type="ECO:0000256" key="8">
    <source>
        <dbReference type="SAM" id="MobiDB-lite"/>
    </source>
</evidence>
<evidence type="ECO:0000256" key="5">
    <source>
        <dbReference type="ARBA" id="ARBA00023242"/>
    </source>
</evidence>
<keyword evidence="11" id="KW-1185">Reference proteome</keyword>
<comment type="function">
    <text evidence="6">Component of the NuA4 histone acetyltransferase complex which is involved in transcriptional activation of selected genes principally by acetylation of nucleosomal histone H4 and H2A. The NuA4 complex is also involved in DNA repair. Involved in gene silencing by neighboring heterochromatin, blockage of the silencing spreading along the chromosome, and required for cell cycle progression through G2/M.</text>
</comment>
<gene>
    <name evidence="10" type="ORF">GOMPHAMPRED_001179</name>
</gene>
<evidence type="ECO:0000256" key="4">
    <source>
        <dbReference type="ARBA" id="ARBA00023163"/>
    </source>
</evidence>
<organism evidence="10 11">
    <name type="scientific">Gomphillus americanus</name>
    <dbReference type="NCBI Taxonomy" id="1940652"/>
    <lineage>
        <taxon>Eukaryota</taxon>
        <taxon>Fungi</taxon>
        <taxon>Dikarya</taxon>
        <taxon>Ascomycota</taxon>
        <taxon>Pezizomycotina</taxon>
        <taxon>Lecanoromycetes</taxon>
        <taxon>OSLEUM clade</taxon>
        <taxon>Ostropomycetidae</taxon>
        <taxon>Ostropales</taxon>
        <taxon>Graphidaceae</taxon>
        <taxon>Gomphilloideae</taxon>
        <taxon>Gomphillus</taxon>
    </lineage>
</organism>
<keyword evidence="5 7" id="KW-0539">Nucleus</keyword>